<feature type="binding site" evidence="8">
    <location>
        <position position="317"/>
    </location>
    <ligand>
        <name>(6S)-NADPHX</name>
        <dbReference type="ChEBI" id="CHEBI:64076"/>
    </ligand>
</feature>
<evidence type="ECO:0000256" key="4">
    <source>
        <dbReference type="ARBA" id="ARBA00022857"/>
    </source>
</evidence>
<evidence type="ECO:0000256" key="2">
    <source>
        <dbReference type="ARBA" id="ARBA00022741"/>
    </source>
</evidence>
<dbReference type="CDD" id="cd01171">
    <property type="entry name" value="YXKO-related"/>
    <property type="match status" value="1"/>
</dbReference>
<dbReference type="InterPro" id="IPR029056">
    <property type="entry name" value="Ribokinase-like"/>
</dbReference>
<evidence type="ECO:0000256" key="5">
    <source>
        <dbReference type="ARBA" id="ARBA00023027"/>
    </source>
</evidence>
<dbReference type="GO" id="GO:0046496">
    <property type="term" value="P:nicotinamide nucleotide metabolic process"/>
    <property type="evidence" value="ECO:0007669"/>
    <property type="project" value="UniProtKB-UniRule"/>
</dbReference>
<keyword evidence="2 8" id="KW-0547">Nucleotide-binding</keyword>
<dbReference type="GO" id="GO:0005524">
    <property type="term" value="F:ATP binding"/>
    <property type="evidence" value="ECO:0007669"/>
    <property type="project" value="UniProtKB-KW"/>
</dbReference>
<dbReference type="Pfam" id="PF01256">
    <property type="entry name" value="Carb_kinase"/>
    <property type="match status" value="1"/>
</dbReference>
<organism evidence="10">
    <name type="scientific">Timema genevievae</name>
    <name type="common">Walking stick</name>
    <dbReference type="NCBI Taxonomy" id="629358"/>
    <lineage>
        <taxon>Eukaryota</taxon>
        <taxon>Metazoa</taxon>
        <taxon>Ecdysozoa</taxon>
        <taxon>Arthropoda</taxon>
        <taxon>Hexapoda</taxon>
        <taxon>Insecta</taxon>
        <taxon>Pterygota</taxon>
        <taxon>Neoptera</taxon>
        <taxon>Polyneoptera</taxon>
        <taxon>Phasmatodea</taxon>
        <taxon>Timematodea</taxon>
        <taxon>Timematoidea</taxon>
        <taxon>Timematidae</taxon>
        <taxon>Timema</taxon>
    </lineage>
</organism>
<evidence type="ECO:0000313" key="10">
    <source>
        <dbReference type="EMBL" id="CAD7606542.1"/>
    </source>
</evidence>
<evidence type="ECO:0000256" key="8">
    <source>
        <dbReference type="HAMAP-Rule" id="MF_03157"/>
    </source>
</evidence>
<keyword evidence="4" id="KW-0521">NADP</keyword>
<reference evidence="10" key="1">
    <citation type="submission" date="2020-11" db="EMBL/GenBank/DDBJ databases">
        <authorList>
            <person name="Tran Van P."/>
        </authorList>
    </citation>
    <scope>NUCLEOTIDE SEQUENCE</scope>
</reference>
<evidence type="ECO:0000256" key="6">
    <source>
        <dbReference type="ARBA" id="ARBA00023239"/>
    </source>
</evidence>
<dbReference type="EMBL" id="OE845005">
    <property type="protein sequence ID" value="CAD7606542.1"/>
    <property type="molecule type" value="Genomic_DNA"/>
</dbReference>
<feature type="binding site" evidence="8">
    <location>
        <begin position="439"/>
        <end position="448"/>
    </location>
    <ligand>
        <name>ATP</name>
        <dbReference type="ChEBI" id="CHEBI:30616"/>
    </ligand>
</feature>
<dbReference type="PANTHER" id="PTHR12592:SF0">
    <property type="entry name" value="ATP-DEPENDENT (S)-NAD(P)H-HYDRATE DEHYDRATASE"/>
    <property type="match status" value="1"/>
</dbReference>
<dbReference type="InterPro" id="IPR000631">
    <property type="entry name" value="CARKD"/>
</dbReference>
<comment type="catalytic activity">
    <reaction evidence="7 8">
        <text>(6S)-NADPHX + ATP = ADP + phosphate + NADPH + H(+)</text>
        <dbReference type="Rhea" id="RHEA:32231"/>
        <dbReference type="ChEBI" id="CHEBI:15378"/>
        <dbReference type="ChEBI" id="CHEBI:30616"/>
        <dbReference type="ChEBI" id="CHEBI:43474"/>
        <dbReference type="ChEBI" id="CHEBI:57783"/>
        <dbReference type="ChEBI" id="CHEBI:64076"/>
        <dbReference type="ChEBI" id="CHEBI:456216"/>
        <dbReference type="EC" id="4.2.1.93"/>
    </reaction>
</comment>
<evidence type="ECO:0000256" key="1">
    <source>
        <dbReference type="ARBA" id="ARBA00022553"/>
    </source>
</evidence>
<dbReference type="NCBIfam" id="TIGR00196">
    <property type="entry name" value="yjeF_cterm"/>
    <property type="match status" value="1"/>
</dbReference>
<evidence type="ECO:0000259" key="9">
    <source>
        <dbReference type="PROSITE" id="PS51383"/>
    </source>
</evidence>
<comment type="similarity">
    <text evidence="8">Belongs to the NnrD/CARKD family.</text>
</comment>
<keyword evidence="5 8" id="KW-0520">NAD</keyword>
<dbReference type="PANTHER" id="PTHR12592">
    <property type="entry name" value="ATP-DEPENDENT (S)-NAD(P)H-HYDRATE DEHYDRATASE FAMILY MEMBER"/>
    <property type="match status" value="1"/>
</dbReference>
<evidence type="ECO:0000256" key="7">
    <source>
        <dbReference type="ARBA" id="ARBA00047472"/>
    </source>
</evidence>
<name>A0A7R9PQS8_TIMGE</name>
<comment type="catalytic activity">
    <reaction evidence="8">
        <text>(6S)-NADHX + ATP = ADP + phosphate + NADH + H(+)</text>
        <dbReference type="Rhea" id="RHEA:19017"/>
        <dbReference type="ChEBI" id="CHEBI:15378"/>
        <dbReference type="ChEBI" id="CHEBI:30616"/>
        <dbReference type="ChEBI" id="CHEBI:43474"/>
        <dbReference type="ChEBI" id="CHEBI:57945"/>
        <dbReference type="ChEBI" id="CHEBI:64074"/>
        <dbReference type="ChEBI" id="CHEBI:456216"/>
        <dbReference type="EC" id="4.2.1.93"/>
    </reaction>
</comment>
<protein>
    <recommendedName>
        <fullName evidence="8">ATP-dependent (S)-NAD(P)H-hydrate dehydratase</fullName>
        <ecNumber evidence="8">4.2.1.93</ecNumber>
    </recommendedName>
    <alternativeName>
        <fullName evidence="8">ATP-dependent NAD(P)HX dehydratase</fullName>
    </alternativeName>
</protein>
<comment type="cofactor">
    <cofactor evidence="8">
        <name>Mg(2+)</name>
        <dbReference type="ChEBI" id="CHEBI:18420"/>
    </cofactor>
</comment>
<dbReference type="GO" id="GO:0047453">
    <property type="term" value="F:ATP-dependent NAD(P)H-hydrate dehydratase activity"/>
    <property type="evidence" value="ECO:0007669"/>
    <property type="project" value="UniProtKB-UniRule"/>
</dbReference>
<proteinExistence type="inferred from homology"/>
<comment type="function">
    <text evidence="8">Catalyzes the dehydration of the S-form of NAD(P)HX at the expense of ATP, which is converted to ADP. Together with NAD(P)HX epimerase, which catalyzes the epimerization of the S- and R-forms, the enzyme allows the repair of both epimers of NAD(P)HX, a damaged form of NAD(P)H that is a result of enzymatic or heat-dependent hydration.</text>
</comment>
<dbReference type="SUPFAM" id="SSF53613">
    <property type="entry name" value="Ribokinase-like"/>
    <property type="match status" value="1"/>
</dbReference>
<dbReference type="GO" id="GO:0110051">
    <property type="term" value="P:metabolite repair"/>
    <property type="evidence" value="ECO:0007669"/>
    <property type="project" value="TreeGrafter"/>
</dbReference>
<dbReference type="Gene3D" id="3.40.1190.20">
    <property type="match status" value="1"/>
</dbReference>
<feature type="binding site" evidence="8">
    <location>
        <begin position="418"/>
        <end position="422"/>
    </location>
    <ligand>
        <name>ATP</name>
        <dbReference type="ChEBI" id="CHEBI:30616"/>
    </ligand>
</feature>
<accession>A0A7R9PQS8</accession>
<keyword evidence="6 8" id="KW-0456">Lyase</keyword>
<gene>
    <name evidence="10" type="ORF">TGEB3V08_LOCUS9896</name>
</gene>
<sequence>MVPIFAGRGYHVVSTPNPPTSQFSGPEPLPKKVTWWSRGKVSDFCAGGPGFNPRSRHRFISPPFHLTITLPLHISLSQGFAVATVVHVGRLVGCRTPAVVISFSVGVIGSVVNLGHLDSRQTFVRAEITRPNLHKQCRELLLQAERLLYTPQESLRSRLVLIRTDRRIDWFMWTNIYVSIFMIPCWRHLIGTQLKKYISIRLFNTKNMESDPLDRFLLQGAKDTVPQLSQERYKGQAGRIGIIGGSLEYTGAAYYAAITTLKVGGDLAHVFCCKDAASAIKSYSPELIVHPVLDVPNSLELMIQWLPRLHVLVIGPGLGRDKLVLDSVANLIKYCREHHTTCAKPLVIDADGLFLITERPEIIQDYPHGAILTPNAIEFSRLAKAVLGETWLPTPHPKEEKVRNLATKLGSDVTVLHKGATDIIAKGDSAAVLKCSTSGSNRRCGGQGDLLSGSLGIFYAWALMSPGSYPASVIAAYAGCRLTRECNSRAFGRKGRSMLTTDMIEEIHTVFEELFETH</sequence>
<dbReference type="FunFam" id="3.40.1190.20:FF:000023">
    <property type="entry name" value="ATP-dependent (S)-NAD(P)H-hydrate dehydratase"/>
    <property type="match status" value="1"/>
</dbReference>
<feature type="domain" description="YjeF C-terminal" evidence="9">
    <location>
        <begin position="217"/>
        <end position="514"/>
    </location>
</feature>
<feature type="binding site" evidence="8">
    <location>
        <position position="449"/>
    </location>
    <ligand>
        <name>(6S)-NADPHX</name>
        <dbReference type="ChEBI" id="CHEBI:64076"/>
    </ligand>
</feature>
<feature type="binding site" evidence="8">
    <location>
        <begin position="375"/>
        <end position="381"/>
    </location>
    <ligand>
        <name>(6S)-NADPHX</name>
        <dbReference type="ChEBI" id="CHEBI:64076"/>
    </ligand>
</feature>
<dbReference type="PROSITE" id="PS51383">
    <property type="entry name" value="YJEF_C_3"/>
    <property type="match status" value="1"/>
</dbReference>
<dbReference type="AlphaFoldDB" id="A0A7R9PQS8"/>
<evidence type="ECO:0000256" key="3">
    <source>
        <dbReference type="ARBA" id="ARBA00022840"/>
    </source>
</evidence>
<dbReference type="HAMAP" id="MF_01965">
    <property type="entry name" value="NADHX_dehydratase"/>
    <property type="match status" value="1"/>
</dbReference>
<keyword evidence="3 8" id="KW-0067">ATP-binding</keyword>
<dbReference type="EC" id="4.2.1.93" evidence="8"/>
<keyword evidence="1 8" id="KW-0597">Phosphoprotein</keyword>